<feature type="region of interest" description="Disordered" evidence="1">
    <location>
        <begin position="44"/>
        <end position="73"/>
    </location>
</feature>
<reference evidence="2 3" key="1">
    <citation type="submission" date="2019-05" db="EMBL/GenBank/DDBJ databases">
        <title>Another draft genome of Portunus trituberculatus and its Hox gene families provides insights of decapod evolution.</title>
        <authorList>
            <person name="Jeong J.-H."/>
            <person name="Song I."/>
            <person name="Kim S."/>
            <person name="Choi T."/>
            <person name="Kim D."/>
            <person name="Ryu S."/>
            <person name="Kim W."/>
        </authorList>
    </citation>
    <scope>NUCLEOTIDE SEQUENCE [LARGE SCALE GENOMIC DNA]</scope>
    <source>
        <tissue evidence="2">Muscle</tissue>
    </source>
</reference>
<accession>A0A5B7EKT2</accession>
<gene>
    <name evidence="2" type="ORF">E2C01_027159</name>
</gene>
<evidence type="ECO:0000256" key="1">
    <source>
        <dbReference type="SAM" id="MobiDB-lite"/>
    </source>
</evidence>
<sequence>MPHNFSLYVLPCAPLPFPILRPPQQCPPLFPCFHMIAVTSPAMPSRPHALPSPSHTPQHSTCAALLPAQPPPH</sequence>
<evidence type="ECO:0000313" key="3">
    <source>
        <dbReference type="Proteomes" id="UP000324222"/>
    </source>
</evidence>
<evidence type="ECO:0000313" key="2">
    <source>
        <dbReference type="EMBL" id="MPC33796.1"/>
    </source>
</evidence>
<name>A0A5B7EKT2_PORTR</name>
<dbReference type="EMBL" id="VSRR010002906">
    <property type="protein sequence ID" value="MPC33796.1"/>
    <property type="molecule type" value="Genomic_DNA"/>
</dbReference>
<protein>
    <submittedName>
        <fullName evidence="2">Uncharacterized protein</fullName>
    </submittedName>
</protein>
<organism evidence="2 3">
    <name type="scientific">Portunus trituberculatus</name>
    <name type="common">Swimming crab</name>
    <name type="synonym">Neptunus trituberculatus</name>
    <dbReference type="NCBI Taxonomy" id="210409"/>
    <lineage>
        <taxon>Eukaryota</taxon>
        <taxon>Metazoa</taxon>
        <taxon>Ecdysozoa</taxon>
        <taxon>Arthropoda</taxon>
        <taxon>Crustacea</taxon>
        <taxon>Multicrustacea</taxon>
        <taxon>Malacostraca</taxon>
        <taxon>Eumalacostraca</taxon>
        <taxon>Eucarida</taxon>
        <taxon>Decapoda</taxon>
        <taxon>Pleocyemata</taxon>
        <taxon>Brachyura</taxon>
        <taxon>Eubrachyura</taxon>
        <taxon>Portunoidea</taxon>
        <taxon>Portunidae</taxon>
        <taxon>Portuninae</taxon>
        <taxon>Portunus</taxon>
    </lineage>
</organism>
<dbReference type="Proteomes" id="UP000324222">
    <property type="component" value="Unassembled WGS sequence"/>
</dbReference>
<keyword evidence="3" id="KW-1185">Reference proteome</keyword>
<dbReference type="AlphaFoldDB" id="A0A5B7EKT2"/>
<comment type="caution">
    <text evidence="2">The sequence shown here is derived from an EMBL/GenBank/DDBJ whole genome shotgun (WGS) entry which is preliminary data.</text>
</comment>
<proteinExistence type="predicted"/>